<protein>
    <submittedName>
        <fullName evidence="1">Uncharacterized protein</fullName>
    </submittedName>
</protein>
<dbReference type="Proteomes" id="UP000663525">
    <property type="component" value="Chromosome"/>
</dbReference>
<gene>
    <name evidence="1" type="ORF">HSR121_1735</name>
</gene>
<proteinExistence type="predicted"/>
<dbReference type="EMBL" id="CP064787">
    <property type="protein sequence ID" value="QSG06071.1"/>
    <property type="molecule type" value="Genomic_DNA"/>
</dbReference>
<name>A0A897N0P6_9EURY</name>
<evidence type="ECO:0000313" key="1">
    <source>
        <dbReference type="EMBL" id="QSG06071.1"/>
    </source>
</evidence>
<dbReference type="AlphaFoldDB" id="A0A897N0P6"/>
<organism evidence="1 2">
    <name type="scientific">Halapricum desulfuricans</name>
    <dbReference type="NCBI Taxonomy" id="2841257"/>
    <lineage>
        <taxon>Archaea</taxon>
        <taxon>Methanobacteriati</taxon>
        <taxon>Methanobacteriota</taxon>
        <taxon>Stenosarchaea group</taxon>
        <taxon>Halobacteria</taxon>
        <taxon>Halobacteriales</taxon>
        <taxon>Haloarculaceae</taxon>
        <taxon>Halapricum</taxon>
    </lineage>
</organism>
<reference evidence="1" key="1">
    <citation type="submission" date="2020-11" db="EMBL/GenBank/DDBJ databases">
        <title>Carbohydrate-dependent, anaerobic sulfur respiration: A novel catabolism in halophilic archaea.</title>
        <authorList>
            <person name="Sorokin D.Y."/>
            <person name="Messina E."/>
            <person name="Smedile F."/>
            <person name="La Cono V."/>
            <person name="Hallsworth J.E."/>
            <person name="Yakimov M.M."/>
        </authorList>
    </citation>
    <scope>NUCLEOTIDE SEQUENCE</scope>
    <source>
        <strain evidence="1">HSR12-1</strain>
    </source>
</reference>
<accession>A0A897N0P6</accession>
<evidence type="ECO:0000313" key="2">
    <source>
        <dbReference type="Proteomes" id="UP000663525"/>
    </source>
</evidence>
<sequence>MGRGPSNHLTARFRESSSSEIVVLNYRLWQAVLRFDSVLFRGTVSRIK</sequence>